<feature type="transmembrane region" description="Helical" evidence="7">
    <location>
        <begin position="318"/>
        <end position="335"/>
    </location>
</feature>
<name>A0ABY9QY37_9BACT</name>
<reference evidence="9" key="1">
    <citation type="submission" date="2023-09" db="EMBL/GenBank/DDBJ databases">
        <authorList>
            <consortium name="CW5 consortium"/>
            <person name="Lu C.-W."/>
        </authorList>
    </citation>
    <scope>NUCLEOTIDE SEQUENCE</scope>
    <source>
        <strain evidence="9">KPS</strain>
    </source>
</reference>
<dbReference type="RefSeq" id="WP_309540523.1">
    <property type="nucleotide sequence ID" value="NZ_CP133659.1"/>
</dbReference>
<evidence type="ECO:0000256" key="5">
    <source>
        <dbReference type="ARBA" id="ARBA00022989"/>
    </source>
</evidence>
<keyword evidence="6 7" id="KW-0472">Membrane</keyword>
<keyword evidence="4 7" id="KW-0812">Transmembrane</keyword>
<dbReference type="PANTHER" id="PTHR33362">
    <property type="entry name" value="SIALIC ACID TRAP TRANSPORTER PERMEASE PROTEIN SIAT-RELATED"/>
    <property type="match status" value="1"/>
</dbReference>
<dbReference type="InterPro" id="IPR004681">
    <property type="entry name" value="TRAP_DctM"/>
</dbReference>
<dbReference type="Proteomes" id="UP001180616">
    <property type="component" value="Chromosome"/>
</dbReference>
<dbReference type="NCBIfam" id="TIGR00786">
    <property type="entry name" value="dctM"/>
    <property type="match status" value="1"/>
</dbReference>
<dbReference type="InterPro" id="IPR010656">
    <property type="entry name" value="DctM"/>
</dbReference>
<proteinExistence type="predicted"/>
<evidence type="ECO:0000259" key="8">
    <source>
        <dbReference type="Pfam" id="PF06808"/>
    </source>
</evidence>
<dbReference type="PIRSF" id="PIRSF006066">
    <property type="entry name" value="HI0050"/>
    <property type="match status" value="1"/>
</dbReference>
<keyword evidence="10" id="KW-1185">Reference proteome</keyword>
<evidence type="ECO:0000256" key="1">
    <source>
        <dbReference type="ARBA" id="ARBA00004429"/>
    </source>
</evidence>
<dbReference type="Pfam" id="PF06808">
    <property type="entry name" value="DctM"/>
    <property type="match status" value="1"/>
</dbReference>
<evidence type="ECO:0000256" key="2">
    <source>
        <dbReference type="ARBA" id="ARBA00022475"/>
    </source>
</evidence>
<feature type="transmembrane region" description="Helical" evidence="7">
    <location>
        <begin position="340"/>
        <end position="357"/>
    </location>
</feature>
<feature type="transmembrane region" description="Helical" evidence="7">
    <location>
        <begin position="140"/>
        <end position="163"/>
    </location>
</feature>
<keyword evidence="2" id="KW-1003">Cell membrane</keyword>
<feature type="transmembrane region" description="Helical" evidence="7">
    <location>
        <begin position="58"/>
        <end position="76"/>
    </location>
</feature>
<evidence type="ECO:0000256" key="3">
    <source>
        <dbReference type="ARBA" id="ARBA00022519"/>
    </source>
</evidence>
<accession>A0ABY9QY37</accession>
<feature type="domain" description="TRAP C4-dicarboxylate transport system permease DctM subunit" evidence="8">
    <location>
        <begin position="7"/>
        <end position="421"/>
    </location>
</feature>
<evidence type="ECO:0000313" key="10">
    <source>
        <dbReference type="Proteomes" id="UP001180616"/>
    </source>
</evidence>
<evidence type="ECO:0000256" key="4">
    <source>
        <dbReference type="ARBA" id="ARBA00022692"/>
    </source>
</evidence>
<evidence type="ECO:0000313" key="9">
    <source>
        <dbReference type="EMBL" id="WMW64431.1"/>
    </source>
</evidence>
<evidence type="ECO:0000256" key="7">
    <source>
        <dbReference type="SAM" id="Phobius"/>
    </source>
</evidence>
<organism evidence="9 10">
    <name type="scientific">Nitratidesulfovibrio liaohensis</name>
    <dbReference type="NCBI Taxonomy" id="2604158"/>
    <lineage>
        <taxon>Bacteria</taxon>
        <taxon>Pseudomonadati</taxon>
        <taxon>Thermodesulfobacteriota</taxon>
        <taxon>Desulfovibrionia</taxon>
        <taxon>Desulfovibrionales</taxon>
        <taxon>Desulfovibrionaceae</taxon>
        <taxon>Nitratidesulfovibrio</taxon>
    </lineage>
</organism>
<feature type="transmembrane region" description="Helical" evidence="7">
    <location>
        <begin position="242"/>
        <end position="260"/>
    </location>
</feature>
<feature type="transmembrane region" description="Helical" evidence="7">
    <location>
        <begin position="83"/>
        <end position="101"/>
    </location>
</feature>
<keyword evidence="5 7" id="KW-1133">Transmembrane helix</keyword>
<protein>
    <submittedName>
        <fullName evidence="9">TRAP transporter large permease</fullName>
    </submittedName>
</protein>
<evidence type="ECO:0000256" key="6">
    <source>
        <dbReference type="ARBA" id="ARBA00023136"/>
    </source>
</evidence>
<dbReference type="PANTHER" id="PTHR33362:SF2">
    <property type="entry name" value="TRAP TRANSPORTER LARGE PERMEASE PROTEIN"/>
    <property type="match status" value="1"/>
</dbReference>
<gene>
    <name evidence="9" type="ORF">KPS_002445</name>
</gene>
<keyword evidence="3" id="KW-0997">Cell inner membrane</keyword>
<sequence>MVALILFGGMVLLFALNAPVAVALGGAAFAAALAKGLTMPAGLEPMLAVQRLYAGADSFPLLAVPLFMLAGELMSAGGISRRIVALADALVGHLPGGLAAVSVVSAMFFAGVSGSAAADTAAVGSILIPAMIRRGYPAPLAGAVQAAGGCIGVIIPPSIPMIVFGALTGASIGRLFAGGVLPGLLMGASLVALCVVEARRTGRVPERRFDARALWPAIRSGAWALGAPAIILGTIIGGVATATESAAMAVAYALPVGLYAHRELRWRDLPRLALCAGVTSAVVMLIIAAASLFGWVMALERLPQAIAAWMLSLSGDRIVLLLLVNLLLLVVGAFLETTAAILLFVPVLVPLLPALGIDLVHLGVIVVVNLAIGMLTPPLGVCLVVSCSIARIPLSAISRAIVPMLVVLLVDLLLVTFCPWLVLWLGG</sequence>
<dbReference type="EMBL" id="CP133659">
    <property type="protein sequence ID" value="WMW64431.1"/>
    <property type="molecule type" value="Genomic_DNA"/>
</dbReference>
<feature type="transmembrane region" description="Helical" evidence="7">
    <location>
        <begin position="175"/>
        <end position="196"/>
    </location>
</feature>
<comment type="subcellular location">
    <subcellularLocation>
        <location evidence="1">Cell inner membrane</location>
        <topology evidence="1">Multi-pass membrane protein</topology>
    </subcellularLocation>
</comment>
<feature type="transmembrane region" description="Helical" evidence="7">
    <location>
        <begin position="272"/>
        <end position="298"/>
    </location>
</feature>
<feature type="transmembrane region" description="Helical" evidence="7">
    <location>
        <begin position="217"/>
        <end position="236"/>
    </location>
</feature>
<feature type="transmembrane region" description="Helical" evidence="7">
    <location>
        <begin position="363"/>
        <end position="389"/>
    </location>
</feature>
<feature type="transmembrane region" description="Helical" evidence="7">
    <location>
        <begin position="401"/>
        <end position="425"/>
    </location>
</feature>